<evidence type="ECO:0000256" key="5">
    <source>
        <dbReference type="HAMAP-Rule" id="MF_00658"/>
    </source>
</evidence>
<gene>
    <name evidence="5" type="primary">rlmH</name>
    <name evidence="6" type="ORF">SAMN05444008_104115</name>
</gene>
<feature type="binding site" evidence="5">
    <location>
        <begin position="124"/>
        <end position="129"/>
    </location>
    <ligand>
        <name>S-adenosyl-L-methionine</name>
        <dbReference type="ChEBI" id="CHEBI:59789"/>
    </ligand>
</feature>
<dbReference type="GO" id="GO:0070038">
    <property type="term" value="F:rRNA (pseudouridine-N3-)-methyltransferase activity"/>
    <property type="evidence" value="ECO:0007669"/>
    <property type="project" value="UniProtKB-UniRule"/>
</dbReference>
<accession>A0A1M4Y1J3</accession>
<proteinExistence type="inferred from homology"/>
<dbReference type="OrthoDB" id="9806643at2"/>
<comment type="catalytic activity">
    <reaction evidence="5">
        <text>pseudouridine(1915) in 23S rRNA + S-adenosyl-L-methionine = N(3)-methylpseudouridine(1915) in 23S rRNA + S-adenosyl-L-homocysteine + H(+)</text>
        <dbReference type="Rhea" id="RHEA:42752"/>
        <dbReference type="Rhea" id="RHEA-COMP:10221"/>
        <dbReference type="Rhea" id="RHEA-COMP:10222"/>
        <dbReference type="ChEBI" id="CHEBI:15378"/>
        <dbReference type="ChEBI" id="CHEBI:57856"/>
        <dbReference type="ChEBI" id="CHEBI:59789"/>
        <dbReference type="ChEBI" id="CHEBI:65314"/>
        <dbReference type="ChEBI" id="CHEBI:74486"/>
        <dbReference type="EC" id="2.1.1.177"/>
    </reaction>
</comment>
<dbReference type="PANTHER" id="PTHR33603">
    <property type="entry name" value="METHYLTRANSFERASE"/>
    <property type="match status" value="1"/>
</dbReference>
<dbReference type="InterPro" id="IPR029026">
    <property type="entry name" value="tRNA_m1G_MTases_N"/>
</dbReference>
<evidence type="ECO:0000313" key="6">
    <source>
        <dbReference type="EMBL" id="SHE99443.1"/>
    </source>
</evidence>
<dbReference type="InterPro" id="IPR029028">
    <property type="entry name" value="Alpha/beta_knot_MTases"/>
</dbReference>
<dbReference type="EC" id="2.1.1.177" evidence="5"/>
<comment type="subunit">
    <text evidence="5">Homodimer.</text>
</comment>
<dbReference type="PIRSF" id="PIRSF004505">
    <property type="entry name" value="MT_bac"/>
    <property type="match status" value="1"/>
</dbReference>
<keyword evidence="2 5" id="KW-0808">Transferase</keyword>
<dbReference type="RefSeq" id="WP_073041223.1">
    <property type="nucleotide sequence ID" value="NZ_FQUO01000004.1"/>
</dbReference>
<dbReference type="Pfam" id="PF02590">
    <property type="entry name" value="SPOUT_MTase"/>
    <property type="match status" value="1"/>
</dbReference>
<feature type="binding site" evidence="5">
    <location>
        <position position="73"/>
    </location>
    <ligand>
        <name>S-adenosyl-L-methionine</name>
        <dbReference type="ChEBI" id="CHEBI:59789"/>
    </ligand>
</feature>
<dbReference type="CDD" id="cd18081">
    <property type="entry name" value="RlmH-like"/>
    <property type="match status" value="1"/>
</dbReference>
<evidence type="ECO:0000256" key="4">
    <source>
        <dbReference type="ARBA" id="ARBA00038303"/>
    </source>
</evidence>
<sequence length="157" mass="18063">MKISMWSIGKAHEGYVKAGIDDFTKRIGKYYPVEWQVIAPPKNAGLLLEADLKKKEAEIILQALRPDDYLVALDERGKGFNSEGLARFLQQRANESVRQVVFLIGGAFGLDEQVWKRANHLWSLSDLTFPHQLVRLILAEQIYRACTINRNEKYHHK</sequence>
<keyword evidence="7" id="KW-1185">Reference proteome</keyword>
<protein>
    <recommendedName>
        <fullName evidence="5">Ribosomal RNA large subunit methyltransferase H</fullName>
        <ecNumber evidence="5">2.1.1.177</ecNumber>
    </recommendedName>
    <alternativeName>
        <fullName evidence="5">23S rRNA (pseudouridine1915-N3)-methyltransferase</fullName>
    </alternativeName>
    <alternativeName>
        <fullName evidence="5">23S rRNA m3Psi1915 methyltransferase</fullName>
    </alternativeName>
    <alternativeName>
        <fullName evidence="5">rRNA (pseudouridine-N3-)-methyltransferase RlmH</fullName>
    </alternativeName>
</protein>
<keyword evidence="1 5" id="KW-0489">Methyltransferase</keyword>
<dbReference type="GO" id="GO:0005737">
    <property type="term" value="C:cytoplasm"/>
    <property type="evidence" value="ECO:0007669"/>
    <property type="project" value="UniProtKB-SubCell"/>
</dbReference>
<evidence type="ECO:0000313" key="7">
    <source>
        <dbReference type="Proteomes" id="UP000184368"/>
    </source>
</evidence>
<dbReference type="AlphaFoldDB" id="A0A1M4Y1J3"/>
<evidence type="ECO:0000256" key="1">
    <source>
        <dbReference type="ARBA" id="ARBA00022603"/>
    </source>
</evidence>
<comment type="subcellular location">
    <subcellularLocation>
        <location evidence="5">Cytoplasm</location>
    </subcellularLocation>
</comment>
<dbReference type="SUPFAM" id="SSF75217">
    <property type="entry name" value="alpha/beta knot"/>
    <property type="match status" value="1"/>
</dbReference>
<organism evidence="6 7">
    <name type="scientific">Cnuella takakiae</name>
    <dbReference type="NCBI Taxonomy" id="1302690"/>
    <lineage>
        <taxon>Bacteria</taxon>
        <taxon>Pseudomonadati</taxon>
        <taxon>Bacteroidota</taxon>
        <taxon>Chitinophagia</taxon>
        <taxon>Chitinophagales</taxon>
        <taxon>Chitinophagaceae</taxon>
        <taxon>Cnuella</taxon>
    </lineage>
</organism>
<keyword evidence="5" id="KW-0698">rRNA processing</keyword>
<dbReference type="Proteomes" id="UP000184368">
    <property type="component" value="Unassembled WGS sequence"/>
</dbReference>
<reference evidence="6 7" key="1">
    <citation type="submission" date="2016-11" db="EMBL/GenBank/DDBJ databases">
        <authorList>
            <person name="Jaros S."/>
            <person name="Januszkiewicz K."/>
            <person name="Wedrychowicz H."/>
        </authorList>
    </citation>
    <scope>NUCLEOTIDE SEQUENCE [LARGE SCALE GENOMIC DNA]</scope>
    <source>
        <strain evidence="6 7">DSM 26897</strain>
    </source>
</reference>
<keyword evidence="3 5" id="KW-0949">S-adenosyl-L-methionine</keyword>
<feature type="binding site" evidence="5">
    <location>
        <position position="105"/>
    </location>
    <ligand>
        <name>S-adenosyl-L-methionine</name>
        <dbReference type="ChEBI" id="CHEBI:59789"/>
    </ligand>
</feature>
<evidence type="ECO:0000256" key="3">
    <source>
        <dbReference type="ARBA" id="ARBA00022691"/>
    </source>
</evidence>
<dbReference type="EMBL" id="FQUO01000004">
    <property type="protein sequence ID" value="SHE99443.1"/>
    <property type="molecule type" value="Genomic_DNA"/>
</dbReference>
<dbReference type="Gene3D" id="3.40.1280.10">
    <property type="match status" value="1"/>
</dbReference>
<dbReference type="InterPro" id="IPR003742">
    <property type="entry name" value="RlmH-like"/>
</dbReference>
<dbReference type="PANTHER" id="PTHR33603:SF1">
    <property type="entry name" value="RIBOSOMAL RNA LARGE SUBUNIT METHYLTRANSFERASE H"/>
    <property type="match status" value="1"/>
</dbReference>
<dbReference type="HAMAP" id="MF_00658">
    <property type="entry name" value="23SrRNA_methyltr_H"/>
    <property type="match status" value="1"/>
</dbReference>
<keyword evidence="5" id="KW-0963">Cytoplasm</keyword>
<dbReference type="STRING" id="1302690.BUE76_14750"/>
<comment type="function">
    <text evidence="5">Specifically methylates the pseudouridine at position 1915 (m3Psi1915) in 23S rRNA.</text>
</comment>
<comment type="similarity">
    <text evidence="4 5">Belongs to the RNA methyltransferase RlmH family.</text>
</comment>
<evidence type="ECO:0000256" key="2">
    <source>
        <dbReference type="ARBA" id="ARBA00022679"/>
    </source>
</evidence>
<name>A0A1M4Y1J3_9BACT</name>